<dbReference type="EMBL" id="OU896719">
    <property type="protein sequence ID" value="CAG9816413.1"/>
    <property type="molecule type" value="Genomic_DNA"/>
</dbReference>
<evidence type="ECO:0000313" key="2">
    <source>
        <dbReference type="EMBL" id="CAG9816413.1"/>
    </source>
</evidence>
<proteinExistence type="predicted"/>
<sequence length="113" mass="12632">MVFLVFLLVSLIVCSGQTISSTQKIQSNFRHEESCSDARGYCVLENECQHPVEGKYKSLCPMQQTDGAICCKDFPMEDANCHQLHNECKDSNCTINLGRRGCAANQLCCVLMF</sequence>
<name>A0A9N9X3S4_PHACE</name>
<accession>A0A9N9X3S4</accession>
<dbReference type="AlphaFoldDB" id="A0A9N9X3S4"/>
<dbReference type="Proteomes" id="UP001153737">
    <property type="component" value="Chromosome 13"/>
</dbReference>
<feature type="chain" id="PRO_5040230561" evidence="1">
    <location>
        <begin position="17"/>
        <end position="113"/>
    </location>
</feature>
<evidence type="ECO:0000256" key="1">
    <source>
        <dbReference type="SAM" id="SignalP"/>
    </source>
</evidence>
<organism evidence="2 3">
    <name type="scientific">Phaedon cochleariae</name>
    <name type="common">Mustard beetle</name>
    <dbReference type="NCBI Taxonomy" id="80249"/>
    <lineage>
        <taxon>Eukaryota</taxon>
        <taxon>Metazoa</taxon>
        <taxon>Ecdysozoa</taxon>
        <taxon>Arthropoda</taxon>
        <taxon>Hexapoda</taxon>
        <taxon>Insecta</taxon>
        <taxon>Pterygota</taxon>
        <taxon>Neoptera</taxon>
        <taxon>Endopterygota</taxon>
        <taxon>Coleoptera</taxon>
        <taxon>Polyphaga</taxon>
        <taxon>Cucujiformia</taxon>
        <taxon>Chrysomeloidea</taxon>
        <taxon>Chrysomelidae</taxon>
        <taxon>Chrysomelinae</taxon>
        <taxon>Chrysomelini</taxon>
        <taxon>Phaedon</taxon>
    </lineage>
</organism>
<protein>
    <submittedName>
        <fullName evidence="2">Uncharacterized protein</fullName>
    </submittedName>
</protein>
<reference evidence="2" key="2">
    <citation type="submission" date="2022-10" db="EMBL/GenBank/DDBJ databases">
        <authorList>
            <consortium name="ENA_rothamsted_submissions"/>
            <consortium name="culmorum"/>
            <person name="King R."/>
        </authorList>
    </citation>
    <scope>NUCLEOTIDE SEQUENCE</scope>
</reference>
<evidence type="ECO:0000313" key="3">
    <source>
        <dbReference type="Proteomes" id="UP001153737"/>
    </source>
</evidence>
<dbReference type="OrthoDB" id="6751829at2759"/>
<keyword evidence="1" id="KW-0732">Signal</keyword>
<gene>
    <name evidence="2" type="ORF">PHAECO_LOCUS3717</name>
</gene>
<feature type="signal peptide" evidence="1">
    <location>
        <begin position="1"/>
        <end position="16"/>
    </location>
</feature>
<reference evidence="2" key="1">
    <citation type="submission" date="2022-01" db="EMBL/GenBank/DDBJ databases">
        <authorList>
            <person name="King R."/>
        </authorList>
    </citation>
    <scope>NUCLEOTIDE SEQUENCE</scope>
</reference>
<keyword evidence="3" id="KW-1185">Reference proteome</keyword>